<dbReference type="SUPFAM" id="SSF48056">
    <property type="entry name" value="Di-copper centre-containing domain"/>
    <property type="match status" value="1"/>
</dbReference>
<proteinExistence type="predicted"/>
<feature type="signal peptide" evidence="3">
    <location>
        <begin position="1"/>
        <end position="20"/>
    </location>
</feature>
<evidence type="ECO:0000256" key="1">
    <source>
        <dbReference type="ARBA" id="ARBA00022723"/>
    </source>
</evidence>
<dbReference type="EMBL" id="CAADRA010007515">
    <property type="protein sequence ID" value="VFU01791.1"/>
    <property type="molecule type" value="Genomic_DNA"/>
</dbReference>
<dbReference type="Gene3D" id="1.10.1280.10">
    <property type="entry name" value="Di-copper center containing domain from catechol oxidase"/>
    <property type="match status" value="1"/>
</dbReference>
<evidence type="ECO:0000313" key="6">
    <source>
        <dbReference type="EMBL" id="KAF0682759.1"/>
    </source>
</evidence>
<dbReference type="PROSITE" id="PS00497">
    <property type="entry name" value="TYROSINASE_1"/>
    <property type="match status" value="1"/>
</dbReference>
<dbReference type="GO" id="GO:0016491">
    <property type="term" value="F:oxidoreductase activity"/>
    <property type="evidence" value="ECO:0007669"/>
    <property type="project" value="InterPro"/>
</dbReference>
<feature type="domain" description="Tyrosinase copper-binding" evidence="5">
    <location>
        <begin position="259"/>
        <end position="270"/>
    </location>
</feature>
<dbReference type="InterPro" id="IPR008922">
    <property type="entry name" value="Di-copper_centre_dom_sf"/>
</dbReference>
<gene>
    <name evidence="7" type="primary">Aste57867_25162</name>
    <name evidence="6" type="ORF">As57867_025084</name>
    <name evidence="7" type="ORF">ASTE57867_25162</name>
</gene>
<protein>
    <submittedName>
        <fullName evidence="7">Aste57867_25162 protein</fullName>
    </submittedName>
</protein>
<keyword evidence="1" id="KW-0479">Metal-binding</keyword>
<dbReference type="AlphaFoldDB" id="A0A485LSG3"/>
<dbReference type="PROSITE" id="PS00498">
    <property type="entry name" value="TYROSINASE_2"/>
    <property type="match status" value="1"/>
</dbReference>
<name>A0A485LSG3_9STRA</name>
<dbReference type="GO" id="GO:0046872">
    <property type="term" value="F:metal ion binding"/>
    <property type="evidence" value="ECO:0007669"/>
    <property type="project" value="UniProtKB-KW"/>
</dbReference>
<dbReference type="Pfam" id="PF00264">
    <property type="entry name" value="Tyrosinase"/>
    <property type="match status" value="1"/>
</dbReference>
<organism evidence="7 8">
    <name type="scientific">Aphanomyces stellatus</name>
    <dbReference type="NCBI Taxonomy" id="120398"/>
    <lineage>
        <taxon>Eukaryota</taxon>
        <taxon>Sar</taxon>
        <taxon>Stramenopiles</taxon>
        <taxon>Oomycota</taxon>
        <taxon>Saprolegniomycetes</taxon>
        <taxon>Saprolegniales</taxon>
        <taxon>Verrucalvaceae</taxon>
        <taxon>Aphanomyces</taxon>
    </lineage>
</organism>
<evidence type="ECO:0000259" key="5">
    <source>
        <dbReference type="PROSITE" id="PS00498"/>
    </source>
</evidence>
<reference evidence="7 8" key="1">
    <citation type="submission" date="2019-03" db="EMBL/GenBank/DDBJ databases">
        <authorList>
            <person name="Gaulin E."/>
            <person name="Dumas B."/>
        </authorList>
    </citation>
    <scope>NUCLEOTIDE SEQUENCE [LARGE SCALE GENOMIC DNA]</scope>
    <source>
        <strain evidence="7">CBS 568.67</strain>
    </source>
</reference>
<evidence type="ECO:0000259" key="4">
    <source>
        <dbReference type="PROSITE" id="PS00497"/>
    </source>
</evidence>
<evidence type="ECO:0000313" key="8">
    <source>
        <dbReference type="Proteomes" id="UP000332933"/>
    </source>
</evidence>
<dbReference type="EMBL" id="VJMH01007489">
    <property type="protein sequence ID" value="KAF0682759.1"/>
    <property type="molecule type" value="Genomic_DNA"/>
</dbReference>
<keyword evidence="3" id="KW-0732">Signal</keyword>
<evidence type="ECO:0000256" key="3">
    <source>
        <dbReference type="SAM" id="SignalP"/>
    </source>
</evidence>
<sequence>MPCLVLAAIFCLWIPTVVDGQNVSSPSLTNTTSCPRLRKSWDHYADAEKVTYIRALQVAMDQGLFQQFMAIHQDQLSNAQGHGTCVFLFWHRAFLVGFENMLRSLVDPSSPSSSSFACVTIPYYDYVQHNLDYVNQACSDIESCSAILRDLGGGATTTASRASPRIGGVSMAGFGCVSAAPVNHFCDSPSTSSCARCVPRGRWASTFFSPDVNFNRVKASVFAGPSIRQVTAAIELSPHNSVHSMLSGAMANKFVSPADPIFYSHHATIDLLHTIYDHCRVAPLGLSESARRADPRVFEGCVGGDGAPITGASTVMLQARGGTDEATMAFFDGVPLRFDELTDPTQLGPTNSYSYDIQGLLGSMYKLCERSGKGLPVEEEERQRRLQHVVGGVSTTKGRAFMAWRRDVFGQAQTQGIATDSEHEMEKMMVMLYQNCLPGDVVDYTPAFKAMWNVSGVAPAKRTLDAILDGSDPIRIANWTQLNQKYFGCAGDMPQTNKSMV</sequence>
<dbReference type="OrthoDB" id="6132182at2759"/>
<keyword evidence="2" id="KW-0186">Copper</keyword>
<dbReference type="InterPro" id="IPR050316">
    <property type="entry name" value="Tyrosinase/Hemocyanin"/>
</dbReference>
<feature type="chain" id="PRO_5036116659" evidence="3">
    <location>
        <begin position="21"/>
        <end position="501"/>
    </location>
</feature>
<dbReference type="InterPro" id="IPR002227">
    <property type="entry name" value="Tyrosinase_Cu-bd"/>
</dbReference>
<feature type="domain" description="Tyrosinase copper-binding" evidence="4">
    <location>
        <begin position="82"/>
        <end position="99"/>
    </location>
</feature>
<dbReference type="PRINTS" id="PR00092">
    <property type="entry name" value="TYROSINASE"/>
</dbReference>
<evidence type="ECO:0000256" key="2">
    <source>
        <dbReference type="ARBA" id="ARBA00023008"/>
    </source>
</evidence>
<dbReference type="PANTHER" id="PTHR11474:SF126">
    <property type="entry name" value="TYROSINASE-LIKE PROTEIN TYR-1-RELATED"/>
    <property type="match status" value="1"/>
</dbReference>
<evidence type="ECO:0000313" key="7">
    <source>
        <dbReference type="EMBL" id="VFU01791.1"/>
    </source>
</evidence>
<dbReference type="Proteomes" id="UP000332933">
    <property type="component" value="Unassembled WGS sequence"/>
</dbReference>
<dbReference type="PANTHER" id="PTHR11474">
    <property type="entry name" value="TYROSINASE FAMILY MEMBER"/>
    <property type="match status" value="1"/>
</dbReference>
<keyword evidence="8" id="KW-1185">Reference proteome</keyword>
<reference evidence="6" key="2">
    <citation type="submission" date="2019-06" db="EMBL/GenBank/DDBJ databases">
        <title>Genomics analysis of Aphanomyces spp. identifies a new class of oomycete effector associated with host adaptation.</title>
        <authorList>
            <person name="Gaulin E."/>
        </authorList>
    </citation>
    <scope>NUCLEOTIDE SEQUENCE</scope>
    <source>
        <strain evidence="6">CBS 578.67</strain>
    </source>
</reference>
<accession>A0A485LSG3</accession>